<evidence type="ECO:0000313" key="2">
    <source>
        <dbReference type="Proteomes" id="UP000236621"/>
    </source>
</evidence>
<organism evidence="1 2">
    <name type="scientific">Tolypocladium capitatum</name>
    <dbReference type="NCBI Taxonomy" id="45235"/>
    <lineage>
        <taxon>Eukaryota</taxon>
        <taxon>Fungi</taxon>
        <taxon>Dikarya</taxon>
        <taxon>Ascomycota</taxon>
        <taxon>Pezizomycotina</taxon>
        <taxon>Sordariomycetes</taxon>
        <taxon>Hypocreomycetidae</taxon>
        <taxon>Hypocreales</taxon>
        <taxon>Ophiocordycipitaceae</taxon>
        <taxon>Tolypocladium</taxon>
    </lineage>
</organism>
<protein>
    <submittedName>
        <fullName evidence="1">Glutathione S-transferase 1</fullName>
    </submittedName>
</protein>
<accession>A0A2K3QBY1</accession>
<keyword evidence="2" id="KW-1185">Reference proteome</keyword>
<dbReference type="Proteomes" id="UP000236621">
    <property type="component" value="Unassembled WGS sequence"/>
</dbReference>
<dbReference type="OrthoDB" id="2098326at2759"/>
<evidence type="ECO:0000313" key="1">
    <source>
        <dbReference type="EMBL" id="PNY25009.1"/>
    </source>
</evidence>
<name>A0A2K3QBY1_9HYPO</name>
<dbReference type="STRING" id="45235.A0A2K3QBY1"/>
<dbReference type="InterPro" id="IPR036282">
    <property type="entry name" value="Glutathione-S-Trfase_C_sf"/>
</dbReference>
<dbReference type="EMBL" id="NRSZ01000820">
    <property type="protein sequence ID" value="PNY25009.1"/>
    <property type="molecule type" value="Genomic_DNA"/>
</dbReference>
<dbReference type="GO" id="GO:0016740">
    <property type="term" value="F:transferase activity"/>
    <property type="evidence" value="ECO:0007669"/>
    <property type="project" value="UniProtKB-KW"/>
</dbReference>
<proteinExistence type="predicted"/>
<reference evidence="1 2" key="1">
    <citation type="submission" date="2017-08" db="EMBL/GenBank/DDBJ databases">
        <title>Harnessing the power of phylogenomics to disentangle the directionality and signatures of interkingdom host jumping in the parasitic fungal genus Tolypocladium.</title>
        <authorList>
            <person name="Quandt C.A."/>
            <person name="Patterson W."/>
            <person name="Spatafora J.W."/>
        </authorList>
    </citation>
    <scope>NUCLEOTIDE SEQUENCE [LARGE SCALE GENOMIC DNA]</scope>
    <source>
        <strain evidence="1 2">CBS 113982</strain>
    </source>
</reference>
<dbReference type="Gene3D" id="1.20.1050.10">
    <property type="match status" value="1"/>
</dbReference>
<sequence length="115" mass="12801">MEGRVGGETEGWLRYQYFLHYAEDSLMPLLVMSPVISRLKSTQVPFFVRPITAVVANRISAQFIFPNAQRHLGFIDGQLATSGGRYLCGDTLSAADILMSFPLIAAKDRWDDMGS</sequence>
<dbReference type="CDD" id="cd03189">
    <property type="entry name" value="GST_C_GTT1_like"/>
    <property type="match status" value="1"/>
</dbReference>
<gene>
    <name evidence="1" type="ORF">TCAP_05054</name>
</gene>
<keyword evidence="1" id="KW-0808">Transferase</keyword>
<comment type="caution">
    <text evidence="1">The sequence shown here is derived from an EMBL/GenBank/DDBJ whole genome shotgun (WGS) entry which is preliminary data.</text>
</comment>
<dbReference type="SUPFAM" id="SSF47616">
    <property type="entry name" value="GST C-terminal domain-like"/>
    <property type="match status" value="1"/>
</dbReference>
<dbReference type="AlphaFoldDB" id="A0A2K3QBY1"/>